<dbReference type="PANTHER" id="PTHR23354">
    <property type="entry name" value="NUCLEOLAR PROTEIN 7/ESTROGEN RECEPTOR COACTIVATOR-RELATED"/>
    <property type="match status" value="1"/>
</dbReference>
<protein>
    <submittedName>
        <fullName evidence="2">Uncharacterized protein</fullName>
    </submittedName>
</protein>
<gene>
    <name evidence="2" type="ORF">Vretimale_766</name>
</gene>
<feature type="region of interest" description="Disordered" evidence="1">
    <location>
        <begin position="172"/>
        <end position="214"/>
    </location>
</feature>
<evidence type="ECO:0000313" key="3">
    <source>
        <dbReference type="Proteomes" id="UP000722791"/>
    </source>
</evidence>
<dbReference type="SMART" id="SM00584">
    <property type="entry name" value="TLDc"/>
    <property type="match status" value="1"/>
</dbReference>
<dbReference type="PANTHER" id="PTHR23354:SF126">
    <property type="entry name" value="CONSERVED TLD DOMAIN PROTEIN"/>
    <property type="match status" value="1"/>
</dbReference>
<dbReference type="OrthoDB" id="26679at2759"/>
<dbReference type="AlphaFoldDB" id="A0A8J4C049"/>
<organism evidence="2 3">
    <name type="scientific">Volvox reticuliferus</name>
    <dbReference type="NCBI Taxonomy" id="1737510"/>
    <lineage>
        <taxon>Eukaryota</taxon>
        <taxon>Viridiplantae</taxon>
        <taxon>Chlorophyta</taxon>
        <taxon>core chlorophytes</taxon>
        <taxon>Chlorophyceae</taxon>
        <taxon>CS clade</taxon>
        <taxon>Chlamydomonadales</taxon>
        <taxon>Volvocaceae</taxon>
        <taxon>Volvox</taxon>
    </lineage>
</organism>
<dbReference type="Pfam" id="PF07534">
    <property type="entry name" value="TLD"/>
    <property type="match status" value="1"/>
</dbReference>
<sequence>MFSWLTGKTAKSPELKEAESVFTETELKLIQNKFSEEVSRQNGTTLGRSVRANGSGALDVHGFGALLGPVWKCLDPLIASHLQLQLADKADGKVHLSGLIIAKARAERLGEQASLEFSYRLLSADGKGVGYKALEAAALSCLRLLGAVPLCDSPFNPQAIGAVAVAQPGTATTSSRTSNISGSSTTPPDQIRSRNDKGTYGNSGGDGSCSTNTNSSSSSSTTHLQFHIAAFCLGALLHVVDASRPEQAASPVEDLRLSYDCYCKWTKRCPALHKALCSLLRRVGGPPADATAAAAATACQSAAAASVAVLPEAAAAGTDPLRLPALLQLGKLHPCATLLQPVWTWALASRLPPAQRVEWRLVFSSQRDGKSFNTFFSRISAAAGPTLLLLRDKAGGLFGGYASQPWTKSGTYFGDVSSFIFSLLPALQVFPATGINENFQWCGVGFSQLPGGIGFGGASAARGHFALYVDSSLDSGMSRPIATYGNTPLASEQVFQIDALECWLLQPPEEDPCAPSVSGARKPGCCGSSGSGTGSAGKGSILGMAVEDRAIMELAGLRLHSAGLKDEPLEED</sequence>
<evidence type="ECO:0000256" key="1">
    <source>
        <dbReference type="SAM" id="MobiDB-lite"/>
    </source>
</evidence>
<comment type="caution">
    <text evidence="2">The sequence shown here is derived from an EMBL/GenBank/DDBJ whole genome shotgun (WGS) entry which is preliminary data.</text>
</comment>
<proteinExistence type="predicted"/>
<name>A0A8J4C049_9CHLO</name>
<dbReference type="Proteomes" id="UP000722791">
    <property type="component" value="Unassembled WGS sequence"/>
</dbReference>
<dbReference type="InterPro" id="IPR006571">
    <property type="entry name" value="TLDc_dom"/>
</dbReference>
<dbReference type="EMBL" id="BNCQ01000001">
    <property type="protein sequence ID" value="GIL94532.1"/>
    <property type="molecule type" value="Genomic_DNA"/>
</dbReference>
<dbReference type="PROSITE" id="PS51886">
    <property type="entry name" value="TLDC"/>
    <property type="match status" value="1"/>
</dbReference>
<accession>A0A8J4C049</accession>
<feature type="compositionally biased region" description="Low complexity" evidence="1">
    <location>
        <begin position="172"/>
        <end position="186"/>
    </location>
</feature>
<reference evidence="2" key="1">
    <citation type="journal article" date="2021" name="Proc. Natl. Acad. Sci. U.S.A.">
        <title>Three genomes in the algal genus Volvox reveal the fate of a haploid sex-determining region after a transition to homothallism.</title>
        <authorList>
            <person name="Yamamoto K."/>
            <person name="Hamaji T."/>
            <person name="Kawai-Toyooka H."/>
            <person name="Matsuzaki R."/>
            <person name="Takahashi F."/>
            <person name="Nishimura Y."/>
            <person name="Kawachi M."/>
            <person name="Noguchi H."/>
            <person name="Minakuchi Y."/>
            <person name="Umen J.G."/>
            <person name="Toyoda A."/>
            <person name="Nozaki H."/>
        </authorList>
    </citation>
    <scope>NUCLEOTIDE SEQUENCE</scope>
    <source>
        <strain evidence="2">NIES-3785</strain>
    </source>
</reference>
<evidence type="ECO:0000313" key="2">
    <source>
        <dbReference type="EMBL" id="GIL94532.1"/>
    </source>
</evidence>